<name>A0ABQ5KPD5_9EUKA</name>
<gene>
    <name evidence="2" type="ORF">ADUPG1_007745</name>
</gene>
<dbReference type="EMBL" id="BQXS01010803">
    <property type="protein sequence ID" value="GKT34385.1"/>
    <property type="molecule type" value="Genomic_DNA"/>
</dbReference>
<comment type="caution">
    <text evidence="2">The sequence shown here is derived from an EMBL/GenBank/DDBJ whole genome shotgun (WGS) entry which is preliminary data.</text>
</comment>
<accession>A0ABQ5KPD5</accession>
<feature type="region of interest" description="Disordered" evidence="1">
    <location>
        <begin position="67"/>
        <end position="116"/>
    </location>
</feature>
<proteinExistence type="predicted"/>
<protein>
    <submittedName>
        <fullName evidence="2">Uncharacterized protein</fullName>
    </submittedName>
</protein>
<evidence type="ECO:0000313" key="3">
    <source>
        <dbReference type="Proteomes" id="UP001057375"/>
    </source>
</evidence>
<evidence type="ECO:0000313" key="2">
    <source>
        <dbReference type="EMBL" id="GKT34385.1"/>
    </source>
</evidence>
<sequence length="719" mass="79807">MQIRLHLKREVKIHEDFKSLSSFVSTLSTVDKTRTFFAEFVLSAVGLLKVVQEMEVKKQREILEEEKREKEKREHRAMVDKREAERGSSSSTVKVSPSQLDNSSSSSSSSIRQFPSPLSPTQSIGKLLTLLCLLLAAPLSLSSASFSALCGLDGLCNIGVTLLEEDSSSVLTHIFPLVSHTLIKHSKDEWTQIESPSLSALCILLLGYSPVQFHTFIGKDMSVRPYIYSEALKCQRRHSTGLLQPAVARIFTCDSLSTKPYLNAMKGILKSIMNGMKIGCDQGVRAKLSSLLLKVIQFSCECINLEACVRVNSASLPILRVLMNGIPPLCAWRAGKLCGRVRSNLLDTIYVCFGVQRLWDEHEKDDRSEYIPVDIGYCSDVIGVLRGGMDDEEDKVRTSVIRLSGQIFSMFNGVNMKHLVELQKQQDQLELPKMDTSHEEKDEEEVDVIEEKDEDEDVIDFRKSISPSAFSSLLSSLFLGVSNRLADSTSSNASLAANVLCSFPLLLACPSDLCSVSSILSLHIDDERESVPLIMRAFSHIFLTDVFQHACFLMIIGFRKSISPSAFSSLLSSLFLGVSNRLADSTSSNASLAANVLCSFPLLLACPSDLCSVSSILSLHIDDERESVRLACRDTLVSFITLLGHPLNSVDYESILTHLPHGCVPTCMLLDDYWIPVMDAKRKELFAECIKEYEKRKVKARNTKAIETIDAVIARYSSK</sequence>
<feature type="compositionally biased region" description="Low complexity" evidence="1">
    <location>
        <begin position="88"/>
        <end position="110"/>
    </location>
</feature>
<organism evidence="2 3">
    <name type="scientific">Aduncisulcus paluster</name>
    <dbReference type="NCBI Taxonomy" id="2918883"/>
    <lineage>
        <taxon>Eukaryota</taxon>
        <taxon>Metamonada</taxon>
        <taxon>Carpediemonas-like organisms</taxon>
        <taxon>Aduncisulcus</taxon>
    </lineage>
</organism>
<evidence type="ECO:0000256" key="1">
    <source>
        <dbReference type="SAM" id="MobiDB-lite"/>
    </source>
</evidence>
<feature type="compositionally biased region" description="Basic and acidic residues" evidence="1">
    <location>
        <begin position="67"/>
        <end position="86"/>
    </location>
</feature>
<dbReference type="SUPFAM" id="SSF48371">
    <property type="entry name" value="ARM repeat"/>
    <property type="match status" value="1"/>
</dbReference>
<reference evidence="2" key="1">
    <citation type="submission" date="2022-03" db="EMBL/GenBank/DDBJ databases">
        <title>Draft genome sequence of Aduncisulcus paluster, a free-living microaerophilic Fornicata.</title>
        <authorList>
            <person name="Yuyama I."/>
            <person name="Kume K."/>
            <person name="Tamura T."/>
            <person name="Inagaki Y."/>
            <person name="Hashimoto T."/>
        </authorList>
    </citation>
    <scope>NUCLEOTIDE SEQUENCE</scope>
    <source>
        <strain evidence="2">NY0171</strain>
    </source>
</reference>
<dbReference type="InterPro" id="IPR016024">
    <property type="entry name" value="ARM-type_fold"/>
</dbReference>
<keyword evidence="3" id="KW-1185">Reference proteome</keyword>
<dbReference type="Proteomes" id="UP001057375">
    <property type="component" value="Unassembled WGS sequence"/>
</dbReference>